<evidence type="ECO:0000256" key="1">
    <source>
        <dbReference type="SAM" id="Phobius"/>
    </source>
</evidence>
<keyword evidence="1" id="KW-0472">Membrane</keyword>
<gene>
    <name evidence="2" type="ORF">OE88DRAFT_1652289</name>
</gene>
<sequence>MTLLDTPLDRGLPNVPPAVLVGTNRHAASSRTRNIATSEPRDLIVFGHYTSCVLGICKLFVMSCLTFLQFMFCYSSRQHCFEEAAPYLDCPE</sequence>
<dbReference type="EMBL" id="ML213504">
    <property type="protein sequence ID" value="TFK55805.1"/>
    <property type="molecule type" value="Genomic_DNA"/>
</dbReference>
<keyword evidence="3" id="KW-1185">Reference proteome</keyword>
<evidence type="ECO:0000313" key="3">
    <source>
        <dbReference type="Proteomes" id="UP000305948"/>
    </source>
</evidence>
<organism evidence="2 3">
    <name type="scientific">Heliocybe sulcata</name>
    <dbReference type="NCBI Taxonomy" id="5364"/>
    <lineage>
        <taxon>Eukaryota</taxon>
        <taxon>Fungi</taxon>
        <taxon>Dikarya</taxon>
        <taxon>Basidiomycota</taxon>
        <taxon>Agaricomycotina</taxon>
        <taxon>Agaricomycetes</taxon>
        <taxon>Gloeophyllales</taxon>
        <taxon>Gloeophyllaceae</taxon>
        <taxon>Heliocybe</taxon>
    </lineage>
</organism>
<feature type="transmembrane region" description="Helical" evidence="1">
    <location>
        <begin position="46"/>
        <end position="68"/>
    </location>
</feature>
<keyword evidence="1" id="KW-1133">Transmembrane helix</keyword>
<dbReference type="Proteomes" id="UP000305948">
    <property type="component" value="Unassembled WGS sequence"/>
</dbReference>
<proteinExistence type="predicted"/>
<keyword evidence="1" id="KW-0812">Transmembrane</keyword>
<name>A0A5C3NFZ0_9AGAM</name>
<protein>
    <submittedName>
        <fullName evidence="2">Uncharacterized protein</fullName>
    </submittedName>
</protein>
<dbReference type="AlphaFoldDB" id="A0A5C3NFZ0"/>
<evidence type="ECO:0000313" key="2">
    <source>
        <dbReference type="EMBL" id="TFK55805.1"/>
    </source>
</evidence>
<reference evidence="2 3" key="1">
    <citation type="journal article" date="2019" name="Nat. Ecol. Evol.">
        <title>Megaphylogeny resolves global patterns of mushroom evolution.</title>
        <authorList>
            <person name="Varga T."/>
            <person name="Krizsan K."/>
            <person name="Foldi C."/>
            <person name="Dima B."/>
            <person name="Sanchez-Garcia M."/>
            <person name="Sanchez-Ramirez S."/>
            <person name="Szollosi G.J."/>
            <person name="Szarkandi J.G."/>
            <person name="Papp V."/>
            <person name="Albert L."/>
            <person name="Andreopoulos W."/>
            <person name="Angelini C."/>
            <person name="Antonin V."/>
            <person name="Barry K.W."/>
            <person name="Bougher N.L."/>
            <person name="Buchanan P."/>
            <person name="Buyck B."/>
            <person name="Bense V."/>
            <person name="Catcheside P."/>
            <person name="Chovatia M."/>
            <person name="Cooper J."/>
            <person name="Damon W."/>
            <person name="Desjardin D."/>
            <person name="Finy P."/>
            <person name="Geml J."/>
            <person name="Haridas S."/>
            <person name="Hughes K."/>
            <person name="Justo A."/>
            <person name="Karasinski D."/>
            <person name="Kautmanova I."/>
            <person name="Kiss B."/>
            <person name="Kocsube S."/>
            <person name="Kotiranta H."/>
            <person name="LaButti K.M."/>
            <person name="Lechner B.E."/>
            <person name="Liimatainen K."/>
            <person name="Lipzen A."/>
            <person name="Lukacs Z."/>
            <person name="Mihaltcheva S."/>
            <person name="Morgado L.N."/>
            <person name="Niskanen T."/>
            <person name="Noordeloos M.E."/>
            <person name="Ohm R.A."/>
            <person name="Ortiz-Santana B."/>
            <person name="Ovrebo C."/>
            <person name="Racz N."/>
            <person name="Riley R."/>
            <person name="Savchenko A."/>
            <person name="Shiryaev A."/>
            <person name="Soop K."/>
            <person name="Spirin V."/>
            <person name="Szebenyi C."/>
            <person name="Tomsovsky M."/>
            <person name="Tulloss R.E."/>
            <person name="Uehling J."/>
            <person name="Grigoriev I.V."/>
            <person name="Vagvolgyi C."/>
            <person name="Papp T."/>
            <person name="Martin F.M."/>
            <person name="Miettinen O."/>
            <person name="Hibbett D.S."/>
            <person name="Nagy L.G."/>
        </authorList>
    </citation>
    <scope>NUCLEOTIDE SEQUENCE [LARGE SCALE GENOMIC DNA]</scope>
    <source>
        <strain evidence="2 3">OMC1185</strain>
    </source>
</reference>
<accession>A0A5C3NFZ0</accession>